<dbReference type="Gene3D" id="1.20.1280.50">
    <property type="match status" value="1"/>
</dbReference>
<proteinExistence type="predicted"/>
<sequence>MASSSSDDLRNIVAEINAQILHYQSLIDNLLAKREGAQLQLDSIVYPVLTLPSEITCEIFHQCLPTWVHRNSSEPWEAPVLLSHVCRAWREIALSTPALW</sequence>
<protein>
    <recommendedName>
        <fullName evidence="3">F-box domain-containing protein</fullName>
    </recommendedName>
</protein>
<accession>A0AAD7H109</accession>
<dbReference type="Proteomes" id="UP001221757">
    <property type="component" value="Unassembled WGS sequence"/>
</dbReference>
<comment type="caution">
    <text evidence="1">The sequence shown here is derived from an EMBL/GenBank/DDBJ whole genome shotgun (WGS) entry which is preliminary data.</text>
</comment>
<evidence type="ECO:0000313" key="2">
    <source>
        <dbReference type="Proteomes" id="UP001221757"/>
    </source>
</evidence>
<evidence type="ECO:0000313" key="1">
    <source>
        <dbReference type="EMBL" id="KAJ7709461.1"/>
    </source>
</evidence>
<gene>
    <name evidence="1" type="ORF">B0H17DRAFT_915327</name>
</gene>
<organism evidence="1 2">
    <name type="scientific">Mycena rosella</name>
    <name type="common">Pink bonnet</name>
    <name type="synonym">Agaricus rosellus</name>
    <dbReference type="NCBI Taxonomy" id="1033263"/>
    <lineage>
        <taxon>Eukaryota</taxon>
        <taxon>Fungi</taxon>
        <taxon>Dikarya</taxon>
        <taxon>Basidiomycota</taxon>
        <taxon>Agaricomycotina</taxon>
        <taxon>Agaricomycetes</taxon>
        <taxon>Agaricomycetidae</taxon>
        <taxon>Agaricales</taxon>
        <taxon>Marasmiineae</taxon>
        <taxon>Mycenaceae</taxon>
        <taxon>Mycena</taxon>
    </lineage>
</organism>
<name>A0AAD7H109_MYCRO</name>
<dbReference type="AlphaFoldDB" id="A0AAD7H109"/>
<feature type="non-terminal residue" evidence="1">
    <location>
        <position position="100"/>
    </location>
</feature>
<dbReference type="EMBL" id="JARKIE010000002">
    <property type="protein sequence ID" value="KAJ7709461.1"/>
    <property type="molecule type" value="Genomic_DNA"/>
</dbReference>
<reference evidence="1" key="1">
    <citation type="submission" date="2023-03" db="EMBL/GenBank/DDBJ databases">
        <title>Massive genome expansion in bonnet fungi (Mycena s.s.) driven by repeated elements and novel gene families across ecological guilds.</title>
        <authorList>
            <consortium name="Lawrence Berkeley National Laboratory"/>
            <person name="Harder C.B."/>
            <person name="Miyauchi S."/>
            <person name="Viragh M."/>
            <person name="Kuo A."/>
            <person name="Thoen E."/>
            <person name="Andreopoulos B."/>
            <person name="Lu D."/>
            <person name="Skrede I."/>
            <person name="Drula E."/>
            <person name="Henrissat B."/>
            <person name="Morin E."/>
            <person name="Kohler A."/>
            <person name="Barry K."/>
            <person name="LaButti K."/>
            <person name="Morin E."/>
            <person name="Salamov A."/>
            <person name="Lipzen A."/>
            <person name="Mereny Z."/>
            <person name="Hegedus B."/>
            <person name="Baldrian P."/>
            <person name="Stursova M."/>
            <person name="Weitz H."/>
            <person name="Taylor A."/>
            <person name="Grigoriev I.V."/>
            <person name="Nagy L.G."/>
            <person name="Martin F."/>
            <person name="Kauserud H."/>
        </authorList>
    </citation>
    <scope>NUCLEOTIDE SEQUENCE</scope>
    <source>
        <strain evidence="1">CBHHK067</strain>
    </source>
</reference>
<keyword evidence="2" id="KW-1185">Reference proteome</keyword>
<evidence type="ECO:0008006" key="3">
    <source>
        <dbReference type="Google" id="ProtNLM"/>
    </source>
</evidence>